<evidence type="ECO:0000313" key="1">
    <source>
        <dbReference type="EMBL" id="CAG8437822.1"/>
    </source>
</evidence>
<reference evidence="1" key="1">
    <citation type="submission" date="2021-06" db="EMBL/GenBank/DDBJ databases">
        <authorList>
            <person name="Kallberg Y."/>
            <person name="Tangrot J."/>
            <person name="Rosling A."/>
        </authorList>
    </citation>
    <scope>NUCLEOTIDE SEQUENCE</scope>
    <source>
        <strain evidence="1">UK204</strain>
    </source>
</reference>
<comment type="caution">
    <text evidence="1">The sequence shown here is derived from an EMBL/GenBank/DDBJ whole genome shotgun (WGS) entry which is preliminary data.</text>
</comment>
<evidence type="ECO:0000313" key="2">
    <source>
        <dbReference type="Proteomes" id="UP000789570"/>
    </source>
</evidence>
<accession>A0A9N8V7W2</accession>
<dbReference type="AlphaFoldDB" id="A0A9N8V7W2"/>
<dbReference type="Proteomes" id="UP000789570">
    <property type="component" value="Unassembled WGS sequence"/>
</dbReference>
<proteinExistence type="predicted"/>
<dbReference type="EMBL" id="CAJVPQ010000023">
    <property type="protein sequence ID" value="CAG8437822.1"/>
    <property type="molecule type" value="Genomic_DNA"/>
</dbReference>
<sequence length="203" mass="22969">MEQESGYSYFTEIEPSEWSLIGFLEWKSKTTHLIYRSKKHSAFKSFLRNIAKDKKTPMHKGRRCYSTTGNVIAESSNVESLSLLQSVNHTCNIQFYCVITESSNVESLSLLQSVSSNRDVFCIIDNLEKSKQSAEEDNVKYKSQDPIVSAISAVLDSSSSENDYTMDSDYFSPEDDDITDSVSIKSSQNSLVKLRKVLVEKKP</sequence>
<keyword evidence="2" id="KW-1185">Reference proteome</keyword>
<dbReference type="OrthoDB" id="2447733at2759"/>
<gene>
    <name evidence="1" type="ORF">FCALED_LOCUS273</name>
</gene>
<name>A0A9N8V7W2_9GLOM</name>
<protein>
    <submittedName>
        <fullName evidence="1">7986_t:CDS:1</fullName>
    </submittedName>
</protein>
<organism evidence="1 2">
    <name type="scientific">Funneliformis caledonium</name>
    <dbReference type="NCBI Taxonomy" id="1117310"/>
    <lineage>
        <taxon>Eukaryota</taxon>
        <taxon>Fungi</taxon>
        <taxon>Fungi incertae sedis</taxon>
        <taxon>Mucoromycota</taxon>
        <taxon>Glomeromycotina</taxon>
        <taxon>Glomeromycetes</taxon>
        <taxon>Glomerales</taxon>
        <taxon>Glomeraceae</taxon>
        <taxon>Funneliformis</taxon>
    </lineage>
</organism>